<dbReference type="Gene3D" id="3.40.50.1240">
    <property type="entry name" value="Phosphoglycerate mutase-like"/>
    <property type="match status" value="1"/>
</dbReference>
<dbReference type="Proteomes" id="UP000298805">
    <property type="component" value="Chromosome"/>
</dbReference>
<reference evidence="2 3" key="2">
    <citation type="submission" date="2018-11" db="EMBL/GenBank/DDBJ databases">
        <title>Genomic Encyclopedia of Type Strains, Phase IV (KMG-IV): sequencing the most valuable type-strain genomes for metagenomic binning, comparative biology and taxonomic classification.</title>
        <authorList>
            <person name="Goeker M."/>
        </authorList>
    </citation>
    <scope>NUCLEOTIDE SEQUENCE [LARGE SCALE GENOMIC DNA]</scope>
    <source>
        <strain evidence="2 3">DSM 27783</strain>
    </source>
</reference>
<dbReference type="SUPFAM" id="SSF53254">
    <property type="entry name" value="Phosphoglycerate mutase-like"/>
    <property type="match status" value="1"/>
</dbReference>
<dbReference type="CDD" id="cd07067">
    <property type="entry name" value="HP_PGM_like"/>
    <property type="match status" value="1"/>
</dbReference>
<gene>
    <name evidence="1" type="ORF">C6V80_03765</name>
    <name evidence="2" type="ORF">EDC58_0674</name>
</gene>
<accession>A0AAJ4REK6</accession>
<evidence type="ECO:0000313" key="4">
    <source>
        <dbReference type="Proteomes" id="UP000298805"/>
    </source>
</evidence>
<dbReference type="RefSeq" id="WP_123352084.1">
    <property type="nucleotide sequence ID" value="NZ_CP027432.2"/>
</dbReference>
<evidence type="ECO:0000313" key="2">
    <source>
        <dbReference type="EMBL" id="ROR41189.1"/>
    </source>
</evidence>
<reference evidence="4" key="1">
    <citation type="submission" date="2018-03" db="EMBL/GenBank/DDBJ databases">
        <title>A comparative analysis of the Nautiliaceae.</title>
        <authorList>
            <person name="Grosche A."/>
            <person name="Smedile F."/>
            <person name="Vetriani C."/>
        </authorList>
    </citation>
    <scope>NUCLEOTIDE SEQUENCE [LARGE SCALE GENOMIC DNA]</scope>
    <source>
        <strain evidence="4">TB6</strain>
    </source>
</reference>
<dbReference type="EMBL" id="CP027432">
    <property type="protein sequence ID" value="QCI28101.1"/>
    <property type="molecule type" value="Genomic_DNA"/>
</dbReference>
<keyword evidence="4" id="KW-1185">Reference proteome</keyword>
<dbReference type="InterPro" id="IPR029033">
    <property type="entry name" value="His_PPase_superfam"/>
</dbReference>
<proteinExistence type="predicted"/>
<dbReference type="InterPro" id="IPR013078">
    <property type="entry name" value="His_Pase_superF_clade-1"/>
</dbReference>
<sequence>MKILFIRHSLAVDRDEFRGHDFERPLNEKGKKRAKKFFEKVKKIYPDIDYIITSTALRAKQTAEILKNFYPQAVYEETPLLLPGAGLEELKKVLKNEGVIAIVGHEPDLSNFIKEIMYAPNLKIKLQKPSLAELEEGVLKSLLQYKQLKALDEKNHS</sequence>
<evidence type="ECO:0000313" key="1">
    <source>
        <dbReference type="EMBL" id="QCI28101.1"/>
    </source>
</evidence>
<reference evidence="1" key="3">
    <citation type="submission" date="2019-06" db="EMBL/GenBank/DDBJ databases">
        <title>A comparative analysis of the Nautiliaceae.</title>
        <authorList>
            <person name="Grosche A."/>
            <person name="Smedile F."/>
            <person name="Vetriani C."/>
        </authorList>
    </citation>
    <scope>NUCLEOTIDE SEQUENCE</scope>
    <source>
        <strain evidence="1">TB6</strain>
    </source>
</reference>
<dbReference type="EMBL" id="RJVK01000001">
    <property type="protein sequence ID" value="ROR41189.1"/>
    <property type="molecule type" value="Genomic_DNA"/>
</dbReference>
<dbReference type="Proteomes" id="UP000272781">
    <property type="component" value="Unassembled WGS sequence"/>
</dbReference>
<name>A0AAJ4REK6_9BACT</name>
<dbReference type="AlphaFoldDB" id="A0AAJ4REK6"/>
<organism evidence="2 3">
    <name type="scientific">Caminibacter pacificus</name>
    <dbReference type="NCBI Taxonomy" id="1424653"/>
    <lineage>
        <taxon>Bacteria</taxon>
        <taxon>Pseudomonadati</taxon>
        <taxon>Campylobacterota</taxon>
        <taxon>Epsilonproteobacteria</taxon>
        <taxon>Nautiliales</taxon>
        <taxon>Nautiliaceae</taxon>
        <taxon>Caminibacter</taxon>
    </lineage>
</organism>
<protein>
    <submittedName>
        <fullName evidence="2">Phosphohistidine phosphatase</fullName>
    </submittedName>
</protein>
<evidence type="ECO:0000313" key="3">
    <source>
        <dbReference type="Proteomes" id="UP000272781"/>
    </source>
</evidence>
<dbReference type="Pfam" id="PF00300">
    <property type="entry name" value="His_Phos_1"/>
    <property type="match status" value="1"/>
</dbReference>